<evidence type="ECO:0000313" key="2">
    <source>
        <dbReference type="EMBL" id="CBJ27401.1"/>
    </source>
</evidence>
<protein>
    <submittedName>
        <fullName evidence="2">Uncharacterized protein</fullName>
    </submittedName>
</protein>
<feature type="region of interest" description="Disordered" evidence="1">
    <location>
        <begin position="1"/>
        <end position="27"/>
    </location>
</feature>
<evidence type="ECO:0000256" key="1">
    <source>
        <dbReference type="SAM" id="MobiDB-lite"/>
    </source>
</evidence>
<dbReference type="Proteomes" id="UP000002630">
    <property type="component" value="Unassembled WGS sequence"/>
</dbReference>
<dbReference type="EMBL" id="FN649760">
    <property type="protein sequence ID" value="CBJ27401.1"/>
    <property type="molecule type" value="Genomic_DNA"/>
</dbReference>
<organism evidence="2 3">
    <name type="scientific">Ectocarpus siliculosus</name>
    <name type="common">Brown alga</name>
    <name type="synonym">Conferva siliculosa</name>
    <dbReference type="NCBI Taxonomy" id="2880"/>
    <lineage>
        <taxon>Eukaryota</taxon>
        <taxon>Sar</taxon>
        <taxon>Stramenopiles</taxon>
        <taxon>Ochrophyta</taxon>
        <taxon>PX clade</taxon>
        <taxon>Phaeophyceae</taxon>
        <taxon>Ectocarpales</taxon>
        <taxon>Ectocarpaceae</taxon>
        <taxon>Ectocarpus</taxon>
    </lineage>
</organism>
<dbReference type="InParanoid" id="D7G5W3"/>
<accession>D7G5W3</accession>
<feature type="compositionally biased region" description="Basic and acidic residues" evidence="1">
    <location>
        <begin position="1"/>
        <end position="20"/>
    </location>
</feature>
<reference evidence="2 3" key="1">
    <citation type="journal article" date="2010" name="Nature">
        <title>The Ectocarpus genome and the independent evolution of multicellularity in brown algae.</title>
        <authorList>
            <person name="Cock J.M."/>
            <person name="Sterck L."/>
            <person name="Rouze P."/>
            <person name="Scornet D."/>
            <person name="Allen A.E."/>
            <person name="Amoutzias G."/>
            <person name="Anthouard V."/>
            <person name="Artiguenave F."/>
            <person name="Aury J.M."/>
            <person name="Badger J.H."/>
            <person name="Beszteri B."/>
            <person name="Billiau K."/>
            <person name="Bonnet E."/>
            <person name="Bothwell J.H."/>
            <person name="Bowler C."/>
            <person name="Boyen C."/>
            <person name="Brownlee C."/>
            <person name="Carrano C.J."/>
            <person name="Charrier B."/>
            <person name="Cho G.Y."/>
            <person name="Coelho S.M."/>
            <person name="Collen J."/>
            <person name="Corre E."/>
            <person name="Da Silva C."/>
            <person name="Delage L."/>
            <person name="Delaroque N."/>
            <person name="Dittami S.M."/>
            <person name="Doulbeau S."/>
            <person name="Elias M."/>
            <person name="Farnham G."/>
            <person name="Gachon C.M."/>
            <person name="Gschloessl B."/>
            <person name="Heesch S."/>
            <person name="Jabbari K."/>
            <person name="Jubin C."/>
            <person name="Kawai H."/>
            <person name="Kimura K."/>
            <person name="Kloareg B."/>
            <person name="Kupper F.C."/>
            <person name="Lang D."/>
            <person name="Le Bail A."/>
            <person name="Leblanc C."/>
            <person name="Lerouge P."/>
            <person name="Lohr M."/>
            <person name="Lopez P.J."/>
            <person name="Martens C."/>
            <person name="Maumus F."/>
            <person name="Michel G."/>
            <person name="Miranda-Saavedra D."/>
            <person name="Morales J."/>
            <person name="Moreau H."/>
            <person name="Motomura T."/>
            <person name="Nagasato C."/>
            <person name="Napoli C.A."/>
            <person name="Nelson D.R."/>
            <person name="Nyvall-Collen P."/>
            <person name="Peters A.F."/>
            <person name="Pommier C."/>
            <person name="Potin P."/>
            <person name="Poulain J."/>
            <person name="Quesneville H."/>
            <person name="Read B."/>
            <person name="Rensing S.A."/>
            <person name="Ritter A."/>
            <person name="Rousvoal S."/>
            <person name="Samanta M."/>
            <person name="Samson G."/>
            <person name="Schroeder D.C."/>
            <person name="Segurens B."/>
            <person name="Strittmatter M."/>
            <person name="Tonon T."/>
            <person name="Tregear J.W."/>
            <person name="Valentin K."/>
            <person name="von Dassow P."/>
            <person name="Yamagishi T."/>
            <person name="Van de Peer Y."/>
            <person name="Wincker P."/>
        </authorList>
    </citation>
    <scope>NUCLEOTIDE SEQUENCE [LARGE SCALE GENOMIC DNA]</scope>
    <source>
        <strain evidence="3">Ec32 / CCAP1310/4</strain>
    </source>
</reference>
<evidence type="ECO:0000313" key="3">
    <source>
        <dbReference type="Proteomes" id="UP000002630"/>
    </source>
</evidence>
<name>D7G5W3_ECTSI</name>
<gene>
    <name evidence="2" type="ORF">Esi_0068_0057</name>
</gene>
<dbReference type="AlphaFoldDB" id="D7G5W3"/>
<keyword evidence="3" id="KW-1185">Reference proteome</keyword>
<proteinExistence type="predicted"/>
<sequence>MQTIEREPPSLKSYPDDRQPGGDVFGRNFKEKIKKRNGWVRYVGDETVVCAEEMELSERTNRPSDIVNFSLRRNILR</sequence>